<feature type="compositionally biased region" description="Polar residues" evidence="1">
    <location>
        <begin position="57"/>
        <end position="77"/>
    </location>
</feature>
<dbReference type="OrthoDB" id="5244978at2759"/>
<gene>
    <name evidence="2" type="ORF">MMYC01_206313</name>
</gene>
<feature type="compositionally biased region" description="Basic and acidic residues" evidence="1">
    <location>
        <begin position="307"/>
        <end position="333"/>
    </location>
</feature>
<evidence type="ECO:0000313" key="3">
    <source>
        <dbReference type="Proteomes" id="UP000078237"/>
    </source>
</evidence>
<dbReference type="VEuPathDB" id="FungiDB:MMYC01_206313"/>
<keyword evidence="3" id="KW-1185">Reference proteome</keyword>
<organism evidence="2 3">
    <name type="scientific">Madurella mycetomatis</name>
    <dbReference type="NCBI Taxonomy" id="100816"/>
    <lineage>
        <taxon>Eukaryota</taxon>
        <taxon>Fungi</taxon>
        <taxon>Dikarya</taxon>
        <taxon>Ascomycota</taxon>
        <taxon>Pezizomycotina</taxon>
        <taxon>Sordariomycetes</taxon>
        <taxon>Sordariomycetidae</taxon>
        <taxon>Sordariales</taxon>
        <taxon>Sordariales incertae sedis</taxon>
        <taxon>Madurella</taxon>
    </lineage>
</organism>
<dbReference type="STRING" id="100816.A0A175W055"/>
<name>A0A175W055_9PEZI</name>
<sequence length="373" mass="38386">HSLQPDAGGGGVFPPSPICSPTTNKPIARHEHIPRTFYTAPVPQLPSISSETTSAFSLPIQTPNIPPSTFQPDSLNHMSASSYGMGSSSATTGISMGSGGRHHSSLRNELYYPPALRRGMPGTPPSSGAQQPGAPVRPPRPHNMPSEMADLVTPAPASAPVSLTAGIALGRGPPPPPPLPLSPPPKRALRRPPPPPPPPLPLPSSTRLPSPPLPVWLSVAGGSGAARGARSPIPVPLPVAAPIHMREKGQGTGRFCHQRQGGRCWERLGTGREPGFGSGSGSVKGGGARRGSWGSYWSETGPGIGKGDARGGDAKGEEKRGGVPGDCDRDRVDNQWRAGMSVSPATSEDNGMMVTGKKVASAVPSVTVPGGWI</sequence>
<feature type="compositionally biased region" description="Pro residues" evidence="1">
    <location>
        <begin position="172"/>
        <end position="202"/>
    </location>
</feature>
<dbReference type="AlphaFoldDB" id="A0A175W055"/>
<accession>A0A175W055</accession>
<reference evidence="2 3" key="1">
    <citation type="journal article" date="2016" name="Genome Announc.">
        <title>Genome Sequence of Madurella mycetomatis mm55, Isolated from a Human Mycetoma Case in Sudan.</title>
        <authorList>
            <person name="Smit S."/>
            <person name="Derks M.F."/>
            <person name="Bervoets S."/>
            <person name="Fahal A."/>
            <person name="van Leeuwen W."/>
            <person name="van Belkum A."/>
            <person name="van de Sande W.W."/>
        </authorList>
    </citation>
    <scope>NUCLEOTIDE SEQUENCE [LARGE SCALE GENOMIC DNA]</scope>
    <source>
        <strain evidence="3">mm55</strain>
    </source>
</reference>
<dbReference type="EMBL" id="LCTW02000178">
    <property type="protein sequence ID" value="KXX77087.1"/>
    <property type="molecule type" value="Genomic_DNA"/>
</dbReference>
<feature type="compositionally biased region" description="Gly residues" evidence="1">
    <location>
        <begin position="272"/>
        <end position="289"/>
    </location>
</feature>
<feature type="non-terminal residue" evidence="2">
    <location>
        <position position="1"/>
    </location>
</feature>
<protein>
    <submittedName>
        <fullName evidence="2">Uncharacterized protein</fullName>
    </submittedName>
</protein>
<feature type="region of interest" description="Disordered" evidence="1">
    <location>
        <begin position="1"/>
        <end position="26"/>
    </location>
</feature>
<dbReference type="Proteomes" id="UP000078237">
    <property type="component" value="Unassembled WGS sequence"/>
</dbReference>
<feature type="region of interest" description="Disordered" evidence="1">
    <location>
        <begin position="267"/>
        <end position="333"/>
    </location>
</feature>
<feature type="region of interest" description="Disordered" evidence="1">
    <location>
        <begin position="57"/>
        <end position="207"/>
    </location>
</feature>
<comment type="caution">
    <text evidence="2">The sequence shown here is derived from an EMBL/GenBank/DDBJ whole genome shotgun (WGS) entry which is preliminary data.</text>
</comment>
<proteinExistence type="predicted"/>
<evidence type="ECO:0000313" key="2">
    <source>
        <dbReference type="EMBL" id="KXX77087.1"/>
    </source>
</evidence>
<feature type="compositionally biased region" description="Low complexity" evidence="1">
    <location>
        <begin position="78"/>
        <end position="92"/>
    </location>
</feature>
<evidence type="ECO:0000256" key="1">
    <source>
        <dbReference type="SAM" id="MobiDB-lite"/>
    </source>
</evidence>